<dbReference type="Pfam" id="PF00733">
    <property type="entry name" value="Asn_synthase"/>
    <property type="match status" value="1"/>
</dbReference>
<dbReference type="EC" id="6.3.5.4" evidence="2"/>
<evidence type="ECO:0000313" key="6">
    <source>
        <dbReference type="EMBL" id="MEJ5979140.1"/>
    </source>
</evidence>
<dbReference type="Proteomes" id="UP001361239">
    <property type="component" value="Unassembled WGS sequence"/>
</dbReference>
<evidence type="ECO:0000256" key="4">
    <source>
        <dbReference type="SAM" id="MobiDB-lite"/>
    </source>
</evidence>
<keyword evidence="7" id="KW-1185">Reference proteome</keyword>
<dbReference type="RefSeq" id="WP_339589075.1">
    <property type="nucleotide sequence ID" value="NZ_JBBHJZ010000005.1"/>
</dbReference>
<reference evidence="6 7" key="1">
    <citation type="submission" date="2024-03" db="EMBL/GenBank/DDBJ databases">
        <authorList>
            <person name="Jo J.-H."/>
        </authorList>
    </citation>
    <scope>NUCLEOTIDE SEQUENCE [LARGE SCALE GENOMIC DNA]</scope>
    <source>
        <strain evidence="6 7">PS1R-30</strain>
    </source>
</reference>
<dbReference type="PANTHER" id="PTHR43284">
    <property type="entry name" value="ASPARAGINE SYNTHETASE (GLUTAMINE-HYDROLYZING)"/>
    <property type="match status" value="1"/>
</dbReference>
<comment type="caution">
    <text evidence="6">The sequence shown here is derived from an EMBL/GenBank/DDBJ whole genome shotgun (WGS) entry which is preliminary data.</text>
</comment>
<evidence type="ECO:0000256" key="1">
    <source>
        <dbReference type="ARBA" id="ARBA00005187"/>
    </source>
</evidence>
<feature type="domain" description="Asparagine synthetase" evidence="5">
    <location>
        <begin position="192"/>
        <end position="548"/>
    </location>
</feature>
<dbReference type="CDD" id="cd01991">
    <property type="entry name" value="Asn_synthase_B_C"/>
    <property type="match status" value="1"/>
</dbReference>
<evidence type="ECO:0000256" key="3">
    <source>
        <dbReference type="ARBA" id="ARBA00048741"/>
    </source>
</evidence>
<organism evidence="6 7">
    <name type="scientific">Novosphingobium anseongense</name>
    <dbReference type="NCBI Taxonomy" id="3133436"/>
    <lineage>
        <taxon>Bacteria</taxon>
        <taxon>Pseudomonadati</taxon>
        <taxon>Pseudomonadota</taxon>
        <taxon>Alphaproteobacteria</taxon>
        <taxon>Sphingomonadales</taxon>
        <taxon>Sphingomonadaceae</taxon>
        <taxon>Novosphingobium</taxon>
    </lineage>
</organism>
<dbReference type="InterPro" id="IPR014729">
    <property type="entry name" value="Rossmann-like_a/b/a_fold"/>
</dbReference>
<sequence>MAEAGLGLAYSAPALQVFTDAPEPLALAGAAGVVLGPLFERQGAMKRVTALDEDVSRRVTETRGQMLIEEYWGDYVALLAVTDVATIVRAPFSDLPGLHASRHGLVLVASDLELLARCGVRTDRPHWDEVAAHLRTGGLRGARTCVEGIEELRWGNRLTVTAAGIRTELCWDPWQFALAPRPETSGDLADRLRELTLACVKAQVAHLDRVDVMLSGGLDSSILTACLAAVGMRPTCLNLPFGDAIGDERIYARTVARHFGLPIFEIAPELDEVDVALCGSPGLARPIGRSFRQASRLAKQRLAAATGSQDVVDGGGGDSLFCFTQSVAPVADRLRCHGPGRAMLETAGDVARLTGASLSEVLVRALRRAYLRPPGYRWQLAHEFLSVEAIGRAVAPAHAWLQAPRGGLAGSANHIANLVVAENLLDIGFGNPAEWSPLIAQPLVEFCLSVPSWHWVENGHNRAVARRAFEKLLPPEIAWRRGKGTPDGFVAAIFEANREKLSELLIGGMLDQASLLDGPAIAAALLPGQAVIGYDYNRILRIADVEAWVRALPSPPPTPLQAPSPTATDGAQPISDCPVTTPPISGDRPEP</sequence>
<gene>
    <name evidence="6" type="ORF">WG901_20980</name>
</gene>
<accession>A0ABU8S1B4</accession>
<dbReference type="PANTHER" id="PTHR43284:SF1">
    <property type="entry name" value="ASPARAGINE SYNTHETASE"/>
    <property type="match status" value="1"/>
</dbReference>
<dbReference type="SUPFAM" id="SSF52402">
    <property type="entry name" value="Adenine nucleotide alpha hydrolases-like"/>
    <property type="match status" value="1"/>
</dbReference>
<evidence type="ECO:0000259" key="5">
    <source>
        <dbReference type="Pfam" id="PF00733"/>
    </source>
</evidence>
<feature type="region of interest" description="Disordered" evidence="4">
    <location>
        <begin position="554"/>
        <end position="591"/>
    </location>
</feature>
<evidence type="ECO:0000313" key="7">
    <source>
        <dbReference type="Proteomes" id="UP001361239"/>
    </source>
</evidence>
<dbReference type="InterPro" id="IPR001962">
    <property type="entry name" value="Asn_synthase"/>
</dbReference>
<comment type="catalytic activity">
    <reaction evidence="3">
        <text>L-aspartate + L-glutamine + ATP + H2O = L-asparagine + L-glutamate + AMP + diphosphate + H(+)</text>
        <dbReference type="Rhea" id="RHEA:12228"/>
        <dbReference type="ChEBI" id="CHEBI:15377"/>
        <dbReference type="ChEBI" id="CHEBI:15378"/>
        <dbReference type="ChEBI" id="CHEBI:29985"/>
        <dbReference type="ChEBI" id="CHEBI:29991"/>
        <dbReference type="ChEBI" id="CHEBI:30616"/>
        <dbReference type="ChEBI" id="CHEBI:33019"/>
        <dbReference type="ChEBI" id="CHEBI:58048"/>
        <dbReference type="ChEBI" id="CHEBI:58359"/>
        <dbReference type="ChEBI" id="CHEBI:456215"/>
        <dbReference type="EC" id="6.3.5.4"/>
    </reaction>
</comment>
<protein>
    <recommendedName>
        <fullName evidence="2">asparagine synthase (glutamine-hydrolyzing)</fullName>
        <ecNumber evidence="2">6.3.5.4</ecNumber>
    </recommendedName>
</protein>
<comment type="pathway">
    <text evidence="1">Amino-acid biosynthesis; L-asparagine biosynthesis; L-asparagine from L-aspartate (L-Gln route): step 1/1.</text>
</comment>
<dbReference type="InterPro" id="IPR051786">
    <property type="entry name" value="ASN_synthetase/amidase"/>
</dbReference>
<evidence type="ECO:0000256" key="2">
    <source>
        <dbReference type="ARBA" id="ARBA00012737"/>
    </source>
</evidence>
<proteinExistence type="predicted"/>
<dbReference type="EMBL" id="JBBHJZ010000005">
    <property type="protein sequence ID" value="MEJ5979140.1"/>
    <property type="molecule type" value="Genomic_DNA"/>
</dbReference>
<dbReference type="Gene3D" id="3.40.50.620">
    <property type="entry name" value="HUPs"/>
    <property type="match status" value="2"/>
</dbReference>
<name>A0ABU8S1B4_9SPHN</name>